<dbReference type="AlphaFoldDB" id="A0A7S1QHB2"/>
<proteinExistence type="predicted"/>
<organism evidence="2">
    <name type="scientific">Alexandrium catenella</name>
    <name type="common">Red tide dinoflagellate</name>
    <name type="synonym">Gonyaulax catenella</name>
    <dbReference type="NCBI Taxonomy" id="2925"/>
    <lineage>
        <taxon>Eukaryota</taxon>
        <taxon>Sar</taxon>
        <taxon>Alveolata</taxon>
        <taxon>Dinophyceae</taxon>
        <taxon>Gonyaulacales</taxon>
        <taxon>Pyrocystaceae</taxon>
        <taxon>Alexandrium</taxon>
    </lineage>
</organism>
<feature type="region of interest" description="Disordered" evidence="1">
    <location>
        <begin position="41"/>
        <end position="74"/>
    </location>
</feature>
<dbReference type="EMBL" id="HBGE01043552">
    <property type="protein sequence ID" value="CAD9139587.1"/>
    <property type="molecule type" value="Transcribed_RNA"/>
</dbReference>
<gene>
    <name evidence="2" type="ORF">ACAT0790_LOCUS26258</name>
</gene>
<evidence type="ECO:0000256" key="1">
    <source>
        <dbReference type="SAM" id="MobiDB-lite"/>
    </source>
</evidence>
<name>A0A7S1QHB2_ALECA</name>
<reference evidence="2" key="1">
    <citation type="submission" date="2021-01" db="EMBL/GenBank/DDBJ databases">
        <authorList>
            <person name="Corre E."/>
            <person name="Pelletier E."/>
            <person name="Niang G."/>
            <person name="Scheremetjew M."/>
            <person name="Finn R."/>
            <person name="Kale V."/>
            <person name="Holt S."/>
            <person name="Cochrane G."/>
            <person name="Meng A."/>
            <person name="Brown T."/>
            <person name="Cohen L."/>
        </authorList>
    </citation>
    <scope>NUCLEOTIDE SEQUENCE</scope>
    <source>
        <strain evidence="2">OF101</strain>
    </source>
</reference>
<evidence type="ECO:0000313" key="2">
    <source>
        <dbReference type="EMBL" id="CAD9139587.1"/>
    </source>
</evidence>
<protein>
    <submittedName>
        <fullName evidence="2">Uncharacterized protein</fullName>
    </submittedName>
</protein>
<sequence>MMPLPQRLPGIGALAASRILRKGRPGIRWPAAPSIACARLSTSAESPAAERPSRAPPRGRPGQRAAPPRAAESEEVTALRGIMASKEPPREQLAALGSFVSGLSGKQVFAALQKCRLKDWIARRAWGDEQESADSLLDLIQEKIDSYYDEGLAFRDKSHSPGL</sequence>
<accession>A0A7S1QHB2</accession>
<feature type="compositionally biased region" description="Low complexity" evidence="1">
    <location>
        <begin position="60"/>
        <end position="70"/>
    </location>
</feature>